<dbReference type="RefSeq" id="WP_013652057.1">
    <property type="nucleotide sequence ID" value="NC_015259.1"/>
</dbReference>
<keyword evidence="3" id="KW-1003">Cell membrane</keyword>
<evidence type="ECO:0000313" key="10">
    <source>
        <dbReference type="Proteomes" id="UP000008130"/>
    </source>
</evidence>
<evidence type="ECO:0000256" key="7">
    <source>
        <dbReference type="SAM" id="Phobius"/>
    </source>
</evidence>
<dbReference type="GO" id="GO:0030246">
    <property type="term" value="F:carbohydrate binding"/>
    <property type="evidence" value="ECO:0007669"/>
    <property type="project" value="UniProtKB-KW"/>
</dbReference>
<dbReference type="AlphaFoldDB" id="F2J1F8"/>
<keyword evidence="4" id="KW-0430">Lectin</keyword>
<evidence type="ECO:0000256" key="3">
    <source>
        <dbReference type="ARBA" id="ARBA00022475"/>
    </source>
</evidence>
<evidence type="ECO:0000256" key="6">
    <source>
        <dbReference type="SAM" id="MobiDB-lite"/>
    </source>
</evidence>
<sequence length="159" mass="16639">MTTTKRLIAAALSGALLLPTVSLAEAGPRDGWRGHPHGGWHGPHRPAPPRHHGGRRDDAGAALAAGIIGLAAGAVIVGAMTQPARPAPLPAPSHGPAYGPSYGPAYGPVPPAPGRVYDAGFGYQPWSPAWYRYCADKYRSFNPSTGTYTTYAGEQRFCQ</sequence>
<evidence type="ECO:0000256" key="5">
    <source>
        <dbReference type="ARBA" id="ARBA00025321"/>
    </source>
</evidence>
<comment type="similarity">
    <text evidence="1">Belongs to the BA14k family.</text>
</comment>
<dbReference type="InterPro" id="IPR012413">
    <property type="entry name" value="BA14K"/>
</dbReference>
<accession>F2J1F8</accession>
<feature type="chain" id="PRO_5003278901" description="Lectin-like protein BA14k" evidence="8">
    <location>
        <begin position="25"/>
        <end position="159"/>
    </location>
</feature>
<feature type="compositionally biased region" description="Basic residues" evidence="6">
    <location>
        <begin position="34"/>
        <end position="54"/>
    </location>
</feature>
<gene>
    <name evidence="9" type="ordered locus">SL003B_1312</name>
</gene>
<evidence type="ECO:0000256" key="1">
    <source>
        <dbReference type="ARBA" id="ARBA00010270"/>
    </source>
</evidence>
<organism evidence="9 10">
    <name type="scientific">Polymorphum gilvum (strain LMG 25793 / CGMCC 1.9160 / SL003B-26A1)</name>
    <dbReference type="NCBI Taxonomy" id="991905"/>
    <lineage>
        <taxon>Bacteria</taxon>
        <taxon>Pseudomonadati</taxon>
        <taxon>Pseudomonadota</taxon>
        <taxon>Alphaproteobacteria</taxon>
        <taxon>Rhodobacterales</taxon>
        <taxon>Paracoccaceae</taxon>
        <taxon>Polymorphum</taxon>
    </lineage>
</organism>
<comment type="function">
    <text evidence="5">Has immunoglobulin-binding and hemagglutination properties, and can bind to mannose. Essential for virulence. May be involved in LPS biosynthesis or polysaccharide transport.</text>
</comment>
<feature type="region of interest" description="Disordered" evidence="6">
    <location>
        <begin position="28"/>
        <end position="58"/>
    </location>
</feature>
<keyword evidence="8" id="KW-0732">Signal</keyword>
<evidence type="ECO:0000256" key="8">
    <source>
        <dbReference type="SAM" id="SignalP"/>
    </source>
</evidence>
<dbReference type="Pfam" id="PF07886">
    <property type="entry name" value="BA14K"/>
    <property type="match status" value="1"/>
</dbReference>
<protein>
    <recommendedName>
        <fullName evidence="2">Lectin-like protein BA14k</fullName>
    </recommendedName>
</protein>
<dbReference type="OrthoDB" id="7889197at2"/>
<feature type="signal peptide" evidence="8">
    <location>
        <begin position="1"/>
        <end position="24"/>
    </location>
</feature>
<dbReference type="STRING" id="991905.SL003B_1312"/>
<name>F2J1F8_POLGS</name>
<dbReference type="eggNOG" id="ENOG5033457">
    <property type="taxonomic scope" value="Bacteria"/>
</dbReference>
<evidence type="ECO:0000313" key="9">
    <source>
        <dbReference type="EMBL" id="ADZ69740.1"/>
    </source>
</evidence>
<dbReference type="Proteomes" id="UP000008130">
    <property type="component" value="Chromosome"/>
</dbReference>
<dbReference type="HOGENOM" id="CLU_095224_1_0_5"/>
<evidence type="ECO:0000256" key="4">
    <source>
        <dbReference type="ARBA" id="ARBA00022734"/>
    </source>
</evidence>
<evidence type="ECO:0000256" key="2">
    <source>
        <dbReference type="ARBA" id="ARBA00020552"/>
    </source>
</evidence>
<reference evidence="9 10" key="1">
    <citation type="journal article" date="2011" name="J. Bacteriol.">
        <title>Complete genome sequence of Polymorphum gilvum SL003B-26A1T, a crude oil-degrading bacterium from oil-polluted saline soil.</title>
        <authorList>
            <person name="Li S.G."/>
            <person name="Tang Y.Q."/>
            <person name="Nie Y."/>
            <person name="Cai M."/>
            <person name="Wu X.L."/>
        </authorList>
    </citation>
    <scope>NUCLEOTIDE SEQUENCE [LARGE SCALE GENOMIC DNA]</scope>
    <source>
        <strain evidence="10">LMG 25793 / CGMCC 1.9160 / SL003B-26A1</strain>
    </source>
</reference>
<keyword evidence="7" id="KW-1133">Transmembrane helix</keyword>
<keyword evidence="7" id="KW-0472">Membrane</keyword>
<dbReference type="EMBL" id="CP002568">
    <property type="protein sequence ID" value="ADZ69740.1"/>
    <property type="molecule type" value="Genomic_DNA"/>
</dbReference>
<proteinExistence type="inferred from homology"/>
<dbReference type="KEGG" id="pgv:SL003B_1312"/>
<keyword evidence="7" id="KW-0812">Transmembrane</keyword>
<keyword evidence="10" id="KW-1185">Reference proteome</keyword>
<feature type="transmembrane region" description="Helical" evidence="7">
    <location>
        <begin position="59"/>
        <end position="80"/>
    </location>
</feature>